<organism evidence="4 5">
    <name type="scientific">Paramuricea clavata</name>
    <name type="common">Red gorgonian</name>
    <name type="synonym">Violescent sea-whip</name>
    <dbReference type="NCBI Taxonomy" id="317549"/>
    <lineage>
        <taxon>Eukaryota</taxon>
        <taxon>Metazoa</taxon>
        <taxon>Cnidaria</taxon>
        <taxon>Anthozoa</taxon>
        <taxon>Octocorallia</taxon>
        <taxon>Malacalcyonacea</taxon>
        <taxon>Plexauridae</taxon>
        <taxon>Paramuricea</taxon>
    </lineage>
</organism>
<keyword evidence="2" id="KW-1015">Disulfide bond</keyword>
<comment type="caution">
    <text evidence="4">The sequence shown here is derived from an EMBL/GenBank/DDBJ whole genome shotgun (WGS) entry which is preliminary data.</text>
</comment>
<dbReference type="Gene3D" id="2.60.120.290">
    <property type="entry name" value="Spermadhesin, CUB domain"/>
    <property type="match status" value="1"/>
</dbReference>
<dbReference type="PROSITE" id="PS01180">
    <property type="entry name" value="CUB"/>
    <property type="match status" value="1"/>
</dbReference>
<dbReference type="InterPro" id="IPR000998">
    <property type="entry name" value="MAM_dom"/>
</dbReference>
<evidence type="ECO:0000313" key="5">
    <source>
        <dbReference type="Proteomes" id="UP001152795"/>
    </source>
</evidence>
<protein>
    <submittedName>
        <fullName evidence="4">G- coupled receptor GRL101-like</fullName>
    </submittedName>
</protein>
<dbReference type="AlphaFoldDB" id="A0A6S7IVB5"/>
<evidence type="ECO:0000256" key="1">
    <source>
        <dbReference type="ARBA" id="ARBA00022737"/>
    </source>
</evidence>
<reference evidence="4" key="1">
    <citation type="submission" date="2020-04" db="EMBL/GenBank/DDBJ databases">
        <authorList>
            <person name="Alioto T."/>
            <person name="Alioto T."/>
            <person name="Gomez Garrido J."/>
        </authorList>
    </citation>
    <scope>NUCLEOTIDE SEQUENCE</scope>
    <source>
        <strain evidence="4">A484AB</strain>
    </source>
</reference>
<dbReference type="EMBL" id="CACRXK020011188">
    <property type="protein sequence ID" value="CAB4020929.1"/>
    <property type="molecule type" value="Genomic_DNA"/>
</dbReference>
<keyword evidence="1" id="KW-0677">Repeat</keyword>
<keyword evidence="5" id="KW-1185">Reference proteome</keyword>
<dbReference type="Gene3D" id="2.60.120.200">
    <property type="match status" value="1"/>
</dbReference>
<dbReference type="PANTHER" id="PTHR24251">
    <property type="entry name" value="OVOCHYMASE-RELATED"/>
    <property type="match status" value="1"/>
</dbReference>
<comment type="caution">
    <text evidence="3">Lacks conserved residue(s) required for the propagation of feature annotation.</text>
</comment>
<dbReference type="InterPro" id="IPR035914">
    <property type="entry name" value="Sperma_CUB_dom_sf"/>
</dbReference>
<dbReference type="Proteomes" id="UP001152795">
    <property type="component" value="Unassembled WGS sequence"/>
</dbReference>
<evidence type="ECO:0000256" key="2">
    <source>
        <dbReference type="ARBA" id="ARBA00023157"/>
    </source>
</evidence>
<name>A0A6S7IVB5_PARCT</name>
<keyword evidence="4" id="KW-0675">Receptor</keyword>
<dbReference type="PROSITE" id="PS50060">
    <property type="entry name" value="MAM_2"/>
    <property type="match status" value="1"/>
</dbReference>
<dbReference type="Pfam" id="PF00431">
    <property type="entry name" value="CUB"/>
    <property type="match status" value="1"/>
</dbReference>
<dbReference type="InterPro" id="IPR000859">
    <property type="entry name" value="CUB_dom"/>
</dbReference>
<dbReference type="FunFam" id="2.60.120.290:FF:000005">
    <property type="entry name" value="Procollagen C-endopeptidase enhancer 1"/>
    <property type="match status" value="1"/>
</dbReference>
<evidence type="ECO:0000256" key="3">
    <source>
        <dbReference type="PROSITE-ProRule" id="PRU00059"/>
    </source>
</evidence>
<dbReference type="GO" id="GO:0016020">
    <property type="term" value="C:membrane"/>
    <property type="evidence" value="ECO:0007669"/>
    <property type="project" value="InterPro"/>
</dbReference>
<dbReference type="OrthoDB" id="5976858at2759"/>
<dbReference type="CDD" id="cd00041">
    <property type="entry name" value="CUB"/>
    <property type="match status" value="1"/>
</dbReference>
<dbReference type="SUPFAM" id="SSF49854">
    <property type="entry name" value="Spermadhesin, CUB domain"/>
    <property type="match status" value="1"/>
</dbReference>
<evidence type="ECO:0000313" key="4">
    <source>
        <dbReference type="EMBL" id="CAB4020929.1"/>
    </source>
</evidence>
<accession>A0A6S7IVB5</accession>
<dbReference type="SMART" id="SM00042">
    <property type="entry name" value="CUB"/>
    <property type="match status" value="1"/>
</dbReference>
<dbReference type="Pfam" id="PF00629">
    <property type="entry name" value="MAM"/>
    <property type="match status" value="1"/>
</dbReference>
<gene>
    <name evidence="4" type="ORF">PACLA_8A071564</name>
</gene>
<proteinExistence type="predicted"/>
<sequence>MCMTFTYRLLGKGPELDISVEPKNMNKEQLWLVKDSQNDTIWKTGQVSLGLVTEFRVHIKATQRYKSEVNIDNIFFMEGYCDPVPANAQEWRTSISDSSSGYITSPYYPTLYLNNMKRNWRIEVPDGQRLKLDWSYLNLEHHKQCKSDSVIIKDSRRSRTSTSFCGYELPPTYLAPGNKVIVGFQSDETNVGTGFKLHYQAIPADFFDDSCENKEVSDCHPMVQCSYIRSNKSKVFVEALDLMIIPEYFPALTTAIDFHDNFLIKLGAYCFENLTQLEYLGEDSTSKYKLTLSQNIRHI</sequence>